<dbReference type="GO" id="GO:0005975">
    <property type="term" value="P:carbohydrate metabolic process"/>
    <property type="evidence" value="ECO:0007669"/>
    <property type="project" value="UniProtKB-ARBA"/>
</dbReference>
<dbReference type="InterPro" id="IPR022409">
    <property type="entry name" value="PKD/Chitinase_dom"/>
</dbReference>
<dbReference type="SUPFAM" id="SSF49299">
    <property type="entry name" value="PKD domain"/>
    <property type="match status" value="1"/>
</dbReference>
<feature type="domain" description="CBM6" evidence="4">
    <location>
        <begin position="1142"/>
        <end position="1280"/>
    </location>
</feature>
<dbReference type="SMART" id="SM00089">
    <property type="entry name" value="PKD"/>
    <property type="match status" value="1"/>
</dbReference>
<dbReference type="SUPFAM" id="SSF49785">
    <property type="entry name" value="Galactose-binding domain-like"/>
    <property type="match status" value="1"/>
</dbReference>
<dbReference type="Pfam" id="PF18911">
    <property type="entry name" value="PKD_4"/>
    <property type="match status" value="1"/>
</dbReference>
<evidence type="ECO:0000259" key="4">
    <source>
        <dbReference type="PROSITE" id="PS51175"/>
    </source>
</evidence>
<organism evidence="5 6">
    <name type="scientific">Solirubrobacter pauli</name>
    <dbReference type="NCBI Taxonomy" id="166793"/>
    <lineage>
        <taxon>Bacteria</taxon>
        <taxon>Bacillati</taxon>
        <taxon>Actinomycetota</taxon>
        <taxon>Thermoleophilia</taxon>
        <taxon>Solirubrobacterales</taxon>
        <taxon>Solirubrobacteraceae</taxon>
        <taxon>Solirubrobacter</taxon>
    </lineage>
</organism>
<evidence type="ECO:0000313" key="6">
    <source>
        <dbReference type="Proteomes" id="UP000278962"/>
    </source>
</evidence>
<dbReference type="InterPro" id="IPR006584">
    <property type="entry name" value="Cellulose-bd_IV"/>
</dbReference>
<dbReference type="Gene3D" id="3.40.50.880">
    <property type="match status" value="1"/>
</dbReference>
<dbReference type="PROSITE" id="PS50093">
    <property type="entry name" value="PKD"/>
    <property type="match status" value="1"/>
</dbReference>
<dbReference type="Proteomes" id="UP000278962">
    <property type="component" value="Unassembled WGS sequence"/>
</dbReference>
<dbReference type="PANTHER" id="PTHR40469">
    <property type="entry name" value="SECRETED GLYCOSYL HYDROLASE"/>
    <property type="match status" value="1"/>
</dbReference>
<dbReference type="InterPro" id="IPR012938">
    <property type="entry name" value="Glc/Sorbosone_DH"/>
</dbReference>
<dbReference type="InterPro" id="IPR011042">
    <property type="entry name" value="6-blade_b-propeller_TolB-like"/>
</dbReference>
<dbReference type="InterPro" id="IPR000601">
    <property type="entry name" value="PKD_dom"/>
</dbReference>
<feature type="signal peptide" evidence="2">
    <location>
        <begin position="1"/>
        <end position="23"/>
    </location>
</feature>
<dbReference type="CDD" id="cd00146">
    <property type="entry name" value="PKD"/>
    <property type="match status" value="1"/>
</dbReference>
<evidence type="ECO:0000313" key="5">
    <source>
        <dbReference type="EMBL" id="RKQ93218.1"/>
    </source>
</evidence>
<dbReference type="InterPro" id="IPR035986">
    <property type="entry name" value="PKD_dom_sf"/>
</dbReference>
<dbReference type="InterPro" id="IPR008979">
    <property type="entry name" value="Galactose-bd-like_sf"/>
</dbReference>
<keyword evidence="1 2" id="KW-0732">Signal</keyword>
<evidence type="ECO:0000259" key="3">
    <source>
        <dbReference type="PROSITE" id="PS50093"/>
    </source>
</evidence>
<proteinExistence type="predicted"/>
<dbReference type="InterPro" id="IPR029010">
    <property type="entry name" value="ThuA-like"/>
</dbReference>
<dbReference type="InterPro" id="IPR013783">
    <property type="entry name" value="Ig-like_fold"/>
</dbReference>
<dbReference type="CDD" id="cd04084">
    <property type="entry name" value="CBM6_xylanase-like"/>
    <property type="match status" value="1"/>
</dbReference>
<dbReference type="Pfam" id="PF03422">
    <property type="entry name" value="CBM_6"/>
    <property type="match status" value="1"/>
</dbReference>
<dbReference type="InterPro" id="IPR005084">
    <property type="entry name" value="CBM6"/>
</dbReference>
<dbReference type="Gene3D" id="2.120.10.30">
    <property type="entry name" value="TolB, C-terminal domain"/>
    <property type="match status" value="2"/>
</dbReference>
<dbReference type="OrthoDB" id="6402258at2"/>
<dbReference type="SMART" id="SM00606">
    <property type="entry name" value="CBD_IV"/>
    <property type="match status" value="1"/>
</dbReference>
<dbReference type="Pfam" id="PF07995">
    <property type="entry name" value="GSDH"/>
    <property type="match status" value="1"/>
</dbReference>
<dbReference type="GO" id="GO:0030246">
    <property type="term" value="F:carbohydrate binding"/>
    <property type="evidence" value="ECO:0007669"/>
    <property type="project" value="InterPro"/>
</dbReference>
<dbReference type="EMBL" id="RBIL01000001">
    <property type="protein sequence ID" value="RKQ93218.1"/>
    <property type="molecule type" value="Genomic_DNA"/>
</dbReference>
<dbReference type="InterPro" id="IPR011041">
    <property type="entry name" value="Quinoprot_gluc/sorb_DH_b-prop"/>
</dbReference>
<protein>
    <submittedName>
        <fullName evidence="5">PKD domain-containing protein</fullName>
    </submittedName>
</protein>
<dbReference type="Gene3D" id="2.60.120.260">
    <property type="entry name" value="Galactose-binding domain-like"/>
    <property type="match status" value="1"/>
</dbReference>
<accession>A0A660LDR4</accession>
<comment type="caution">
    <text evidence="5">The sequence shown here is derived from an EMBL/GenBank/DDBJ whole genome shotgun (WGS) entry which is preliminary data.</text>
</comment>
<dbReference type="PANTHER" id="PTHR40469:SF2">
    <property type="entry name" value="GALACTOSE-BINDING DOMAIN-LIKE SUPERFAMILY PROTEIN"/>
    <property type="match status" value="1"/>
</dbReference>
<dbReference type="Gene3D" id="2.60.40.10">
    <property type="entry name" value="Immunoglobulins"/>
    <property type="match status" value="1"/>
</dbReference>
<dbReference type="PROSITE" id="PS51175">
    <property type="entry name" value="CBM6"/>
    <property type="match status" value="1"/>
</dbReference>
<dbReference type="SUPFAM" id="SSF52317">
    <property type="entry name" value="Class I glutamine amidotransferase-like"/>
    <property type="match status" value="1"/>
</dbReference>
<gene>
    <name evidence="5" type="ORF">C8N24_3079</name>
</gene>
<feature type="domain" description="PKD" evidence="3">
    <location>
        <begin position="946"/>
        <end position="1026"/>
    </location>
</feature>
<reference evidence="5 6" key="1">
    <citation type="submission" date="2018-10" db="EMBL/GenBank/DDBJ databases">
        <title>Genomic Encyclopedia of Archaeal and Bacterial Type Strains, Phase II (KMG-II): from individual species to whole genera.</title>
        <authorList>
            <person name="Goeker M."/>
        </authorList>
    </citation>
    <scope>NUCLEOTIDE SEQUENCE [LARGE SCALE GENOMIC DNA]</scope>
    <source>
        <strain evidence="5 6">DSM 14954</strain>
    </source>
</reference>
<sequence length="1435" mass="150683">MRTKRLSLALMGLALLTPSTAAASAKAAPADPYKVLVVTSANDDLSAAGIAAIKNAAGGDFSVTAPAPADVGGQFTAAGLDAYRAVVFLDTGQASPLTDAQRAAFEGYFKKGGGFVGVGSAVETDPSWSFLDNLLGTRASGRTEVQTGTVKVFDRVHDASKNLPEYWDRKDAFYNFKKDVRGLSHVLASVVEDPFGPQPQGQVLDGIAGGTMGANHPISFCKDYLGGRAFYTGLGNTPESFDAGLTTHLKGAIAWAAGQSSPVYSDCGATVRANYQETKISAPPNLAEPVSFDQLPDGRIIQTARQGTVRLHDPVKGTTTVLADFASASLPSTMRIYTNQEDGLYGGAVDNDFATNHWVYLYYSPQTVTNVKLSTGDVVTQTTPNTNAPNAAASPTAWDPYVGYFQLSRFKLVDDGVNAPSLDLNSEQQILRVSNNRQECCHVAGDIDFDKHNNLWITTGDDTPAPGIDANGYGPFEDQLLDEQQTVRVTNATGGTFTLTFNGQTTEPLAYNATAAQVDAALEALSNVGANNIQTSGGPVNTGNVNVFFRRALQQSDQAQITASGTALTGNAPTVATTTAQVGGWYQRPTGDDRRSTLNSNDLRGKLLRIHVKDSIGATDANKADLGGGAGAYTVPSGNLFPLVGGAPQDRTRPEIYAMGFRNPFRLQVDENDVAYVTDYSPDAQTPQRGRGPSGTGRMEIVRKPANYGYPLCYKHDLGYYRWNFREFAPGTTSLGTPLDSTPTPIDCGADKLINDSRWVRDGGPSFEPGLRELPPVTDPEIWYSYRDNNTTQPLGTPCAAYYAPTPGPIAPGSTTECPRLFPELYTGGVGPHGAVKYHFDASNPATKKFPAYYDNSVFLGEYTQDTLREIKLDAQNRILKINSLLDCGQANIANPAFDMECDNPMDIQFGKDGSLYLMTYGDSYYAANPDAGLYRFDYVKGQRAPKAVLSTDKTDGALPLTVQFTGSGSSDADPGDSIRYEWDFGDGSPISEEANPSHVYTKAGRYNAVLTVYDSSGQKTATSTIITAGNTAPTVQVIAPIAGGLFTFGDTIQYKVVVTDPDEPSIDCKDVQVTFVLGHDSHGHGEQTGNGCTGFLQTIAADVSHGGNVFGIISAQYADKGGSGGAAPSLTGYGQNQIRQKHTEVEFVLNQAGTSTASNTDGGAGVHRSGIGATDWLQLNGPINLQQIDKVDFRYADAAAGRTAGSPLVAIDLRQDSITGPVIATANLTSTGGTGTWATTSVPLANVNAGAHELFLTFRTVTGGATGNNLFNLNWLEFGGNGVTVQSTSTTGDAGGTVASTLSLTLGAPATLGPFVPGVAKPYTGSTTANVISTAGEATLSVADPSATATGHLVNGAFALPAALQVKAASPLGTGGAFADVGGASAPTAVLTYGAPVTNDSATVTFQQQIGEKDALRTGSYSKALTFTLSTTTP</sequence>
<dbReference type="InterPro" id="IPR029062">
    <property type="entry name" value="Class_I_gatase-like"/>
</dbReference>
<evidence type="ECO:0000256" key="1">
    <source>
        <dbReference type="ARBA" id="ARBA00022729"/>
    </source>
</evidence>
<name>A0A660LDR4_9ACTN</name>
<keyword evidence="6" id="KW-1185">Reference proteome</keyword>
<evidence type="ECO:0000256" key="2">
    <source>
        <dbReference type="SAM" id="SignalP"/>
    </source>
</evidence>
<feature type="chain" id="PRO_5024810426" evidence="2">
    <location>
        <begin position="24"/>
        <end position="1435"/>
    </location>
</feature>
<dbReference type="SUPFAM" id="SSF50952">
    <property type="entry name" value="Soluble quinoprotein glucose dehydrogenase"/>
    <property type="match status" value="1"/>
</dbReference>
<dbReference type="Pfam" id="PF06283">
    <property type="entry name" value="ThuA"/>
    <property type="match status" value="1"/>
</dbReference>